<evidence type="ECO:0000256" key="4">
    <source>
        <dbReference type="ARBA" id="ARBA00023136"/>
    </source>
</evidence>
<dbReference type="PANTHER" id="PTHR16950">
    <property type="entry name" value="ZINC TRANSPORTER SLC39A7 HISTIDINE-RICH MEMBRANE PROTEIN KE4"/>
    <property type="match status" value="1"/>
</dbReference>
<keyword evidence="4 5" id="KW-0472">Membrane</keyword>
<dbReference type="EMBL" id="MEZT01000021">
    <property type="protein sequence ID" value="OGD56388.1"/>
    <property type="molecule type" value="Genomic_DNA"/>
</dbReference>
<dbReference type="InterPro" id="IPR003689">
    <property type="entry name" value="ZIP"/>
</dbReference>
<evidence type="ECO:0000256" key="3">
    <source>
        <dbReference type="ARBA" id="ARBA00022989"/>
    </source>
</evidence>
<gene>
    <name evidence="6" type="ORF">A2V71_04565</name>
</gene>
<sequence>MSQFLNILIYGTLAGLATILGMYLVLAKEAWARKNTIYLVSFSAGVLLSVTFMHLIPEAQELDKNALLWLLGSFVFFYIVEHGIILHACQEGECEVHPIDTIALLGIGFHSLLDGVVIGVGFGVSFSLGILATMSVLLHELPEGITTIAILLHSGYKREKAVFYSYLVAIATPFGAILSFFLVKNIASNILGILLAVAAGSFLYVAASDLIPEIHKKSKVLNIVLLIFGIILPFLVERLFK</sequence>
<protein>
    <recommendedName>
        <fullName evidence="8">ZIP family metal transporter</fullName>
    </recommendedName>
</protein>
<dbReference type="Pfam" id="PF02535">
    <property type="entry name" value="Zip"/>
    <property type="match status" value="2"/>
</dbReference>
<feature type="transmembrane region" description="Helical" evidence="5">
    <location>
        <begin position="37"/>
        <end position="56"/>
    </location>
</feature>
<organism evidence="6 7">
    <name type="scientific">Candidatus Berkelbacteria bacterium RBG_13_40_8</name>
    <dbReference type="NCBI Taxonomy" id="1797467"/>
    <lineage>
        <taxon>Bacteria</taxon>
        <taxon>Candidatus Berkelbacteria</taxon>
    </lineage>
</organism>
<dbReference type="Proteomes" id="UP000178764">
    <property type="component" value="Unassembled WGS sequence"/>
</dbReference>
<feature type="transmembrane region" description="Helical" evidence="5">
    <location>
        <begin position="189"/>
        <end position="207"/>
    </location>
</feature>
<dbReference type="GO" id="GO:0016020">
    <property type="term" value="C:membrane"/>
    <property type="evidence" value="ECO:0007669"/>
    <property type="project" value="UniProtKB-SubCell"/>
</dbReference>
<evidence type="ECO:0008006" key="8">
    <source>
        <dbReference type="Google" id="ProtNLM"/>
    </source>
</evidence>
<evidence type="ECO:0000256" key="1">
    <source>
        <dbReference type="ARBA" id="ARBA00004141"/>
    </source>
</evidence>
<comment type="subcellular location">
    <subcellularLocation>
        <location evidence="1">Membrane</location>
        <topology evidence="1">Multi-pass membrane protein</topology>
    </subcellularLocation>
</comment>
<feature type="transmembrane region" description="Helical" evidence="5">
    <location>
        <begin position="101"/>
        <end position="124"/>
    </location>
</feature>
<feature type="transmembrane region" description="Helical" evidence="5">
    <location>
        <begin position="219"/>
        <end position="236"/>
    </location>
</feature>
<feature type="transmembrane region" description="Helical" evidence="5">
    <location>
        <begin position="68"/>
        <end position="89"/>
    </location>
</feature>
<dbReference type="GO" id="GO:0046873">
    <property type="term" value="F:metal ion transmembrane transporter activity"/>
    <property type="evidence" value="ECO:0007669"/>
    <property type="project" value="InterPro"/>
</dbReference>
<feature type="transmembrane region" description="Helical" evidence="5">
    <location>
        <begin position="164"/>
        <end position="183"/>
    </location>
</feature>
<evidence type="ECO:0000256" key="2">
    <source>
        <dbReference type="ARBA" id="ARBA00022692"/>
    </source>
</evidence>
<dbReference type="PANTHER" id="PTHR16950:SF16">
    <property type="entry name" value="ZINC TRANSPORTER ZIP13"/>
    <property type="match status" value="1"/>
</dbReference>
<feature type="transmembrane region" description="Helical" evidence="5">
    <location>
        <begin position="6"/>
        <end position="25"/>
    </location>
</feature>
<dbReference type="AlphaFoldDB" id="A0A1F5DML1"/>
<accession>A0A1F5DML1</accession>
<comment type="caution">
    <text evidence="6">The sequence shown here is derived from an EMBL/GenBank/DDBJ whole genome shotgun (WGS) entry which is preliminary data.</text>
</comment>
<reference evidence="6 7" key="1">
    <citation type="journal article" date="2016" name="Nat. Commun.">
        <title>Thousands of microbial genomes shed light on interconnected biogeochemical processes in an aquifer system.</title>
        <authorList>
            <person name="Anantharaman K."/>
            <person name="Brown C.T."/>
            <person name="Hug L.A."/>
            <person name="Sharon I."/>
            <person name="Castelle C.J."/>
            <person name="Probst A.J."/>
            <person name="Thomas B.C."/>
            <person name="Singh A."/>
            <person name="Wilkins M.J."/>
            <person name="Karaoz U."/>
            <person name="Brodie E.L."/>
            <person name="Williams K.H."/>
            <person name="Hubbard S.S."/>
            <person name="Banfield J.F."/>
        </authorList>
    </citation>
    <scope>NUCLEOTIDE SEQUENCE [LARGE SCALE GENOMIC DNA]</scope>
</reference>
<proteinExistence type="predicted"/>
<name>A0A1F5DML1_9BACT</name>
<evidence type="ECO:0000256" key="5">
    <source>
        <dbReference type="SAM" id="Phobius"/>
    </source>
</evidence>
<keyword evidence="2 5" id="KW-0812">Transmembrane</keyword>
<evidence type="ECO:0000313" key="7">
    <source>
        <dbReference type="Proteomes" id="UP000178764"/>
    </source>
</evidence>
<keyword evidence="3 5" id="KW-1133">Transmembrane helix</keyword>
<evidence type="ECO:0000313" key="6">
    <source>
        <dbReference type="EMBL" id="OGD56388.1"/>
    </source>
</evidence>